<proteinExistence type="predicted"/>
<dbReference type="Gene3D" id="3.40.190.10">
    <property type="entry name" value="Periplasmic binding protein-like II"/>
    <property type="match status" value="2"/>
</dbReference>
<dbReference type="PANTHER" id="PTHR43649:SF12">
    <property type="entry name" value="DIACETYLCHITOBIOSE BINDING PROTEIN DASA"/>
    <property type="match status" value="1"/>
</dbReference>
<sequence>MRSIRKVAALTIAAALAVAGCSSDNKNDAPKAEMGPDGKVIVDTFSPANADLNLDTNPVTKLMSDKFKIQFRWQTTTFDAGPAREKRQISLASGDYPDLFMLIPWVDGFSQADVLKLGKQGVAVPLEKLIKDNAPNIQKALDSNQTLREMSTAPDGHIYALPQWSDCFHCSYPDKLWINSAWLKKLNLPMPKTTEELRTVLRAFKTKDPNGNGKADEIPMTADVQDGHLIDYLMGGFAYPPAGANNGGLGLLTLDGDKVSTPVNTPEWREGLKYIHSLFQEGLIDQASFTQNAEALQATGNNPDAVMIGSSPLLHPAIFVQLGSKDGRDKQYDAAPPLTGPSGKSYSGLNYPSSSTFTFMLTNKASKEAQVAAIKMLDYIYTTEGTNIAVMGPEGVGWNKPGAGDIALDNSVQPLYKRTPGTQAPKNLSWDSMAQYNLTLAYRNANVVPMDIYAEAGYERRLFQATKLYEGHDDKAQFFPTVSVWTDPSVSAEITTLKTNLDSYVSQGQLAFITGSKNIDTDWDAYVKGLDGVGLKRYLELNQKDYDGYKAGWARRSTLRDVLVDRLEHTVLACVGLVLIERST</sequence>
<dbReference type="InterPro" id="IPR050490">
    <property type="entry name" value="Bact_solute-bd_prot1"/>
</dbReference>
<reference evidence="2 3" key="1">
    <citation type="submission" date="2023-12" db="EMBL/GenBank/DDBJ databases">
        <title>Micromonospora sp. nov., isolated from Atacama Desert.</title>
        <authorList>
            <person name="Carro L."/>
            <person name="Golinska P."/>
            <person name="Klenk H.-P."/>
            <person name="Goodfellow M."/>
        </authorList>
    </citation>
    <scope>NUCLEOTIDE SEQUENCE [LARGE SCALE GENOMIC DNA]</scope>
    <source>
        <strain evidence="2 3">4G53</strain>
    </source>
</reference>
<evidence type="ECO:0000313" key="2">
    <source>
        <dbReference type="EMBL" id="MDZ5492737.1"/>
    </source>
</evidence>
<dbReference type="Proteomes" id="UP001290101">
    <property type="component" value="Unassembled WGS sequence"/>
</dbReference>
<dbReference type="PANTHER" id="PTHR43649">
    <property type="entry name" value="ARABINOSE-BINDING PROTEIN-RELATED"/>
    <property type="match status" value="1"/>
</dbReference>
<dbReference type="RefSeq" id="WP_322442433.1">
    <property type="nucleotide sequence ID" value="NZ_JAXOTQ010000035.1"/>
</dbReference>
<comment type="caution">
    <text evidence="2">The sequence shown here is derived from an EMBL/GenBank/DDBJ whole genome shotgun (WGS) entry which is preliminary data.</text>
</comment>
<dbReference type="PROSITE" id="PS51257">
    <property type="entry name" value="PROKAR_LIPOPROTEIN"/>
    <property type="match status" value="1"/>
</dbReference>
<feature type="signal peptide" evidence="1">
    <location>
        <begin position="1"/>
        <end position="19"/>
    </location>
</feature>
<keyword evidence="1" id="KW-0732">Signal</keyword>
<accession>A0ABU5JJN7</accession>
<dbReference type="EMBL" id="JAXOTQ010000035">
    <property type="protein sequence ID" value="MDZ5492737.1"/>
    <property type="molecule type" value="Genomic_DNA"/>
</dbReference>
<dbReference type="SUPFAM" id="SSF53850">
    <property type="entry name" value="Periplasmic binding protein-like II"/>
    <property type="match status" value="1"/>
</dbReference>
<gene>
    <name evidence="2" type="ORF">U2F25_25245</name>
</gene>
<name>A0ABU5JJN7_9ACTN</name>
<feature type="chain" id="PRO_5046040587" evidence="1">
    <location>
        <begin position="20"/>
        <end position="584"/>
    </location>
</feature>
<evidence type="ECO:0000256" key="1">
    <source>
        <dbReference type="SAM" id="SignalP"/>
    </source>
</evidence>
<evidence type="ECO:0000313" key="3">
    <source>
        <dbReference type="Proteomes" id="UP001290101"/>
    </source>
</evidence>
<keyword evidence="3" id="KW-1185">Reference proteome</keyword>
<organism evidence="2 3">
    <name type="scientific">Micromonospora sicca</name>
    <dbReference type="NCBI Taxonomy" id="2202420"/>
    <lineage>
        <taxon>Bacteria</taxon>
        <taxon>Bacillati</taxon>
        <taxon>Actinomycetota</taxon>
        <taxon>Actinomycetes</taxon>
        <taxon>Micromonosporales</taxon>
        <taxon>Micromonosporaceae</taxon>
        <taxon>Micromonospora</taxon>
    </lineage>
</organism>
<protein>
    <submittedName>
        <fullName evidence="2">Extracellular solute-binding protein</fullName>
    </submittedName>
</protein>